<comment type="caution">
    <text evidence="10">The sequence shown here is derived from an EMBL/GenBank/DDBJ whole genome shotgun (WGS) entry which is preliminary data.</text>
</comment>
<dbReference type="GO" id="GO:0032153">
    <property type="term" value="C:cell division site"/>
    <property type="evidence" value="ECO:0007669"/>
    <property type="project" value="UniProtKB-UniRule"/>
</dbReference>
<dbReference type="PANTHER" id="PTHR35851:SF1">
    <property type="entry name" value="CELL DIVISION PROTEIN FTSQ"/>
    <property type="match status" value="1"/>
</dbReference>
<sequence length="320" mass="35343">MRPLTPHPPSEASGHRGGSAAGMAPRVYQRARTPRRDPAPSRLSFKLQRLWLTPAVRAFTRIGVPVFVVVLGLGLWLGDQGRRADLVAKVQDVKEAIEHRPEFMVKILKIEGASPEVAHAVRAMMPAGLPASSFDIDLDAYRDTIRRLDAVADVSLVIRAGGILEADVTERVPAILWRKPTGLEMLDNSGHRVATLLTREARPDLPVIAGEGADKAVPEALQIMADAGPLLPRLRGLERMGARRWDMVLDNDQRIMLPEKDPVAALDRILALNTAEDLLARDFTVIDFRNKDRPTIRLSDTALAEFRRVQSDILKARATQ</sequence>
<dbReference type="Pfam" id="PF03799">
    <property type="entry name" value="FtsQ_DivIB_C"/>
    <property type="match status" value="1"/>
</dbReference>
<name>A0A074J6Q2_9RHOB</name>
<reference evidence="10 11" key="1">
    <citation type="submission" date="2013-07" db="EMBL/GenBank/DDBJ databases">
        <title>Thioclava pacifica DSM 10166 Genome Sequencing.</title>
        <authorList>
            <person name="Lai Q."/>
            <person name="Shao Z."/>
        </authorList>
    </citation>
    <scope>NUCLEOTIDE SEQUENCE [LARGE SCALE GENOMIC DNA]</scope>
    <source>
        <strain evidence="10 11">DSM 10166</strain>
    </source>
</reference>
<evidence type="ECO:0000256" key="8">
    <source>
        <dbReference type="SAM" id="MobiDB-lite"/>
    </source>
</evidence>
<feature type="domain" description="Cell division protein FtsQ/DivIB C-terminal" evidence="9">
    <location>
        <begin position="176"/>
        <end position="289"/>
    </location>
</feature>
<evidence type="ECO:0000313" key="11">
    <source>
        <dbReference type="Proteomes" id="UP000027432"/>
    </source>
</evidence>
<keyword evidence="4 7" id="KW-0812">Transmembrane</keyword>
<organism evidence="10 11">
    <name type="scientific">Thioclava pacifica DSM 10166</name>
    <dbReference type="NCBI Taxonomy" id="1353537"/>
    <lineage>
        <taxon>Bacteria</taxon>
        <taxon>Pseudomonadati</taxon>
        <taxon>Pseudomonadota</taxon>
        <taxon>Alphaproteobacteria</taxon>
        <taxon>Rhodobacterales</taxon>
        <taxon>Paracoccaceae</taxon>
        <taxon>Thioclava</taxon>
    </lineage>
</organism>
<dbReference type="Proteomes" id="UP000027432">
    <property type="component" value="Unassembled WGS sequence"/>
</dbReference>
<keyword evidence="3 7" id="KW-0132">Cell division</keyword>
<evidence type="ECO:0000259" key="9">
    <source>
        <dbReference type="Pfam" id="PF03799"/>
    </source>
</evidence>
<keyword evidence="7" id="KW-0472">Membrane</keyword>
<comment type="subcellular location">
    <subcellularLocation>
        <location evidence="7">Cell inner membrane</location>
        <topology evidence="7">Single-pass type II membrane protein</topology>
    </subcellularLocation>
    <text evidence="7">Localizes to the division septum.</text>
</comment>
<accession>A0A074J6Q2</accession>
<keyword evidence="2 7" id="KW-0997">Cell inner membrane</keyword>
<dbReference type="OrthoDB" id="9783091at2"/>
<keyword evidence="1 7" id="KW-1003">Cell membrane</keyword>
<dbReference type="InterPro" id="IPR026579">
    <property type="entry name" value="FtsQ"/>
</dbReference>
<dbReference type="AlphaFoldDB" id="A0A074J6Q2"/>
<protein>
    <recommendedName>
        <fullName evidence="7">Cell division protein FtsQ</fullName>
    </recommendedName>
</protein>
<keyword evidence="5 7" id="KW-1133">Transmembrane helix</keyword>
<evidence type="ECO:0000256" key="6">
    <source>
        <dbReference type="ARBA" id="ARBA00023306"/>
    </source>
</evidence>
<evidence type="ECO:0000313" key="10">
    <source>
        <dbReference type="EMBL" id="KEO51288.1"/>
    </source>
</evidence>
<comment type="function">
    <text evidence="7">Essential cell division protein.</text>
</comment>
<dbReference type="RefSeq" id="WP_051692726.1">
    <property type="nucleotide sequence ID" value="NZ_AUND01000039.1"/>
</dbReference>
<dbReference type="GO" id="GO:0043093">
    <property type="term" value="P:FtsZ-dependent cytokinesis"/>
    <property type="evidence" value="ECO:0007669"/>
    <property type="project" value="UniProtKB-UniRule"/>
</dbReference>
<evidence type="ECO:0000256" key="2">
    <source>
        <dbReference type="ARBA" id="ARBA00022519"/>
    </source>
</evidence>
<evidence type="ECO:0000256" key="5">
    <source>
        <dbReference type="ARBA" id="ARBA00022989"/>
    </source>
</evidence>
<keyword evidence="11" id="KW-1185">Reference proteome</keyword>
<dbReference type="InterPro" id="IPR045335">
    <property type="entry name" value="FtsQ_C_sf"/>
</dbReference>
<dbReference type="eggNOG" id="COG1589">
    <property type="taxonomic scope" value="Bacteria"/>
</dbReference>
<gene>
    <name evidence="7" type="primary">ftsQ</name>
    <name evidence="10" type="ORF">TP2_12905</name>
</gene>
<dbReference type="PANTHER" id="PTHR35851">
    <property type="entry name" value="CELL DIVISION PROTEIN FTSQ"/>
    <property type="match status" value="1"/>
</dbReference>
<keyword evidence="6 7" id="KW-0131">Cell cycle</keyword>
<dbReference type="InterPro" id="IPR005548">
    <property type="entry name" value="Cell_div_FtsQ/DivIB_C"/>
</dbReference>
<dbReference type="GO" id="GO:0090529">
    <property type="term" value="P:cell septum assembly"/>
    <property type="evidence" value="ECO:0007669"/>
    <property type="project" value="InterPro"/>
</dbReference>
<evidence type="ECO:0000256" key="1">
    <source>
        <dbReference type="ARBA" id="ARBA00022475"/>
    </source>
</evidence>
<evidence type="ECO:0000256" key="7">
    <source>
        <dbReference type="HAMAP-Rule" id="MF_00911"/>
    </source>
</evidence>
<dbReference type="Gene3D" id="3.40.50.11690">
    <property type="entry name" value="Cell division protein FtsQ/DivIB"/>
    <property type="match status" value="1"/>
</dbReference>
<evidence type="ECO:0000256" key="3">
    <source>
        <dbReference type="ARBA" id="ARBA00022618"/>
    </source>
</evidence>
<feature type="region of interest" description="Disordered" evidence="8">
    <location>
        <begin position="1"/>
        <end position="40"/>
    </location>
</feature>
<evidence type="ECO:0000256" key="4">
    <source>
        <dbReference type="ARBA" id="ARBA00022692"/>
    </source>
</evidence>
<dbReference type="STRING" id="1353537.TP2_12905"/>
<proteinExistence type="inferred from homology"/>
<comment type="similarity">
    <text evidence="7">Belongs to the FtsQ/DivIB family. FtsQ subfamily.</text>
</comment>
<dbReference type="EMBL" id="AUND01000039">
    <property type="protein sequence ID" value="KEO51288.1"/>
    <property type="molecule type" value="Genomic_DNA"/>
</dbReference>
<dbReference type="GO" id="GO:0005886">
    <property type="term" value="C:plasma membrane"/>
    <property type="evidence" value="ECO:0007669"/>
    <property type="project" value="UniProtKB-SubCell"/>
</dbReference>
<dbReference type="HAMAP" id="MF_00911">
    <property type="entry name" value="FtsQ_subfam"/>
    <property type="match status" value="1"/>
</dbReference>